<accession>A0AA43RI11</accession>
<evidence type="ECO:0000256" key="1">
    <source>
        <dbReference type="SAM" id="Coils"/>
    </source>
</evidence>
<name>A0AA43RI11_9ACTN</name>
<dbReference type="AlphaFoldDB" id="A0AA43RI11"/>
<dbReference type="Pfam" id="PF02591">
    <property type="entry name" value="Zn_ribbon_9"/>
    <property type="match status" value="1"/>
</dbReference>
<evidence type="ECO:0000259" key="2">
    <source>
        <dbReference type="Pfam" id="PF02591"/>
    </source>
</evidence>
<keyword evidence="4" id="KW-1185">Reference proteome</keyword>
<feature type="domain" description="C4-type zinc ribbon" evidence="2">
    <location>
        <begin position="146"/>
        <end position="178"/>
    </location>
</feature>
<comment type="caution">
    <text evidence="3">The sequence shown here is derived from an EMBL/GenBank/DDBJ whole genome shotgun (WGS) entry which is preliminary data.</text>
</comment>
<gene>
    <name evidence="3" type="ORF">Q3982_00815</name>
</gene>
<reference evidence="3" key="1">
    <citation type="submission" date="2023-07" db="EMBL/GenBank/DDBJ databases">
        <title>Between Cages and Wild: Unraveling the Impact of Captivity on Animal Microbiomes and Antimicrobial Resistance.</title>
        <authorList>
            <person name="Schmartz G.P."/>
            <person name="Rehner J."/>
            <person name="Schuff M.J."/>
            <person name="Becker S.L."/>
            <person name="Kravczyk M."/>
            <person name="Gurevich A."/>
            <person name="Francke R."/>
            <person name="Mueller R."/>
            <person name="Keller V."/>
            <person name="Keller A."/>
        </authorList>
    </citation>
    <scope>NUCLEOTIDE SEQUENCE</scope>
    <source>
        <strain evidence="3">S12M_St_49</strain>
    </source>
</reference>
<dbReference type="EMBL" id="JAUMVS010000006">
    <property type="protein sequence ID" value="MDO4841206.1"/>
    <property type="molecule type" value="Genomic_DNA"/>
</dbReference>
<proteinExistence type="predicted"/>
<dbReference type="InterPro" id="IPR003743">
    <property type="entry name" value="Zf-RING_7"/>
</dbReference>
<keyword evidence="1" id="KW-0175">Coiled coil</keyword>
<feature type="coiled-coil region" evidence="1">
    <location>
        <begin position="45"/>
        <end position="82"/>
    </location>
</feature>
<organism evidence="3 4">
    <name type="scientific">Phoenicibacter congonensis</name>
    <dbReference type="NCBI Taxonomy" id="1944646"/>
    <lineage>
        <taxon>Bacteria</taxon>
        <taxon>Bacillati</taxon>
        <taxon>Actinomycetota</taxon>
        <taxon>Coriobacteriia</taxon>
        <taxon>Eggerthellales</taxon>
        <taxon>Eggerthellaceae</taxon>
        <taxon>Phoenicibacter</taxon>
    </lineage>
</organism>
<dbReference type="Proteomes" id="UP001168575">
    <property type="component" value="Unassembled WGS sequence"/>
</dbReference>
<feature type="non-terminal residue" evidence="3">
    <location>
        <position position="1"/>
    </location>
</feature>
<evidence type="ECO:0000313" key="4">
    <source>
        <dbReference type="Proteomes" id="UP001168575"/>
    </source>
</evidence>
<protein>
    <recommendedName>
        <fullName evidence="2">C4-type zinc ribbon domain-containing protein</fullName>
    </recommendedName>
</protein>
<sequence>KNVTKRYEKMRVEDQGLIDRERSVQCSIDDAAGDYRNLEVHTKELDSITSRRKTLAELMKKATEEEEKVSKLAVKLKSAKEHITAKKAALNVVIEKAKADAQVKIDELSVSRKKVHDKLPADLAFIYDDAVSKVGNVVLAGLDSDRCSVCRTPIEEGKLLEIQNAGEIAVCPSCGRIMIVEAD</sequence>
<evidence type="ECO:0000313" key="3">
    <source>
        <dbReference type="EMBL" id="MDO4841206.1"/>
    </source>
</evidence>
<dbReference type="Gene3D" id="1.10.287.1490">
    <property type="match status" value="1"/>
</dbReference>